<gene>
    <name evidence="2" type="ORF">RB653_001847</name>
</gene>
<evidence type="ECO:0000313" key="2">
    <source>
        <dbReference type="EMBL" id="KAK5576910.1"/>
    </source>
</evidence>
<keyword evidence="3" id="KW-1185">Reference proteome</keyword>
<evidence type="ECO:0000313" key="3">
    <source>
        <dbReference type="Proteomes" id="UP001344447"/>
    </source>
</evidence>
<keyword evidence="1" id="KW-0812">Transmembrane</keyword>
<name>A0AAN7TXK9_9MYCE</name>
<feature type="transmembrane region" description="Helical" evidence="1">
    <location>
        <begin position="15"/>
        <end position="37"/>
    </location>
</feature>
<reference evidence="2 3" key="1">
    <citation type="submission" date="2023-11" db="EMBL/GenBank/DDBJ databases">
        <title>Dfirmibasis_genome.</title>
        <authorList>
            <person name="Edelbroek B."/>
            <person name="Kjellin J."/>
            <person name="Jerlstrom-Hultqvist J."/>
            <person name="Soderbom F."/>
        </authorList>
    </citation>
    <scope>NUCLEOTIDE SEQUENCE [LARGE SCALE GENOMIC DNA]</scope>
    <source>
        <strain evidence="2 3">TNS-C-14</strain>
    </source>
</reference>
<dbReference type="AlphaFoldDB" id="A0AAN7TXK9"/>
<sequence length="39" mass="4668">MKYFRLLLKILEEYLYFYQSIEGLFSTLMISSSILVANE</sequence>
<organism evidence="2 3">
    <name type="scientific">Dictyostelium firmibasis</name>
    <dbReference type="NCBI Taxonomy" id="79012"/>
    <lineage>
        <taxon>Eukaryota</taxon>
        <taxon>Amoebozoa</taxon>
        <taxon>Evosea</taxon>
        <taxon>Eumycetozoa</taxon>
        <taxon>Dictyostelia</taxon>
        <taxon>Dictyosteliales</taxon>
        <taxon>Dictyosteliaceae</taxon>
        <taxon>Dictyostelium</taxon>
    </lineage>
</organism>
<keyword evidence="1" id="KW-1133">Transmembrane helix</keyword>
<dbReference type="EMBL" id="JAVFKY010000004">
    <property type="protein sequence ID" value="KAK5576910.1"/>
    <property type="molecule type" value="Genomic_DNA"/>
</dbReference>
<keyword evidence="1" id="KW-0472">Membrane</keyword>
<protein>
    <submittedName>
        <fullName evidence="2">Uncharacterized protein</fullName>
    </submittedName>
</protein>
<evidence type="ECO:0000256" key="1">
    <source>
        <dbReference type="SAM" id="Phobius"/>
    </source>
</evidence>
<proteinExistence type="predicted"/>
<comment type="caution">
    <text evidence="2">The sequence shown here is derived from an EMBL/GenBank/DDBJ whole genome shotgun (WGS) entry which is preliminary data.</text>
</comment>
<dbReference type="Proteomes" id="UP001344447">
    <property type="component" value="Unassembled WGS sequence"/>
</dbReference>
<accession>A0AAN7TXK9</accession>